<reference evidence="1" key="2">
    <citation type="submission" date="2016-06" db="EMBL/GenBank/DDBJ databases">
        <title>The genome of a short-lived fish provides insights into sex chromosome evolution and the genetic control of aging.</title>
        <authorList>
            <person name="Reichwald K."/>
            <person name="Felder M."/>
            <person name="Petzold A."/>
            <person name="Koch P."/>
            <person name="Groth M."/>
            <person name="Platzer M."/>
        </authorList>
    </citation>
    <scope>NUCLEOTIDE SEQUENCE</scope>
    <source>
        <tissue evidence="1">Brain</tissue>
    </source>
</reference>
<name>A0A1A7Y833_9TELE</name>
<proteinExistence type="predicted"/>
<sequence>WPAAGCQQLGLDFEVCRKIFAGGRSAVCWH</sequence>
<accession>A0A1A7Y833</accession>
<gene>
    <name evidence="1" type="primary">Nfu_g_1_008194</name>
</gene>
<reference evidence="1" key="1">
    <citation type="submission" date="2016-05" db="EMBL/GenBank/DDBJ databases">
        <authorList>
            <person name="Lavstsen T."/>
            <person name="Jespersen J.S."/>
        </authorList>
    </citation>
    <scope>NUCLEOTIDE SEQUENCE</scope>
    <source>
        <tissue evidence="1">Brain</tissue>
    </source>
</reference>
<dbReference type="EMBL" id="HADX01004194">
    <property type="protein sequence ID" value="SBP26426.1"/>
    <property type="molecule type" value="Transcribed_RNA"/>
</dbReference>
<feature type="non-terminal residue" evidence="1">
    <location>
        <position position="1"/>
    </location>
</feature>
<organism evidence="1">
    <name type="scientific">Iconisemion striatum</name>
    <dbReference type="NCBI Taxonomy" id="60296"/>
    <lineage>
        <taxon>Eukaryota</taxon>
        <taxon>Metazoa</taxon>
        <taxon>Chordata</taxon>
        <taxon>Craniata</taxon>
        <taxon>Vertebrata</taxon>
        <taxon>Euteleostomi</taxon>
        <taxon>Actinopterygii</taxon>
        <taxon>Neopterygii</taxon>
        <taxon>Teleostei</taxon>
        <taxon>Neoteleostei</taxon>
        <taxon>Acanthomorphata</taxon>
        <taxon>Ovalentaria</taxon>
        <taxon>Atherinomorphae</taxon>
        <taxon>Cyprinodontiformes</taxon>
        <taxon>Nothobranchiidae</taxon>
        <taxon>Iconisemion</taxon>
    </lineage>
</organism>
<evidence type="ECO:0000313" key="1">
    <source>
        <dbReference type="EMBL" id="SBP26426.1"/>
    </source>
</evidence>
<dbReference type="AlphaFoldDB" id="A0A1A7Y833"/>
<protein>
    <submittedName>
        <fullName evidence="1">Uncharacterized protein</fullName>
    </submittedName>
</protein>